<dbReference type="eggNOG" id="COG0642">
    <property type="taxonomic scope" value="Bacteria"/>
</dbReference>
<keyword evidence="7" id="KW-0547">Nucleotide-binding</keyword>
<evidence type="ECO:0000259" key="14">
    <source>
        <dbReference type="PROSITE" id="PS50109"/>
    </source>
</evidence>
<gene>
    <name evidence="15" type="ORF">BleG1_3912</name>
</gene>
<proteinExistence type="predicted"/>
<dbReference type="GO" id="GO:0005524">
    <property type="term" value="F:ATP binding"/>
    <property type="evidence" value="ECO:0007669"/>
    <property type="project" value="UniProtKB-KW"/>
</dbReference>
<dbReference type="PANTHER" id="PTHR45453">
    <property type="entry name" value="PHOSPHATE REGULON SENSOR PROTEIN PHOR"/>
    <property type="match status" value="1"/>
</dbReference>
<comment type="subcellular location">
    <subcellularLocation>
        <location evidence="2">Cell membrane</location>
        <topology evidence="2">Multi-pass membrane protein</topology>
    </subcellularLocation>
</comment>
<dbReference type="EMBL" id="CP003923">
    <property type="protein sequence ID" value="AIC96459.1"/>
    <property type="molecule type" value="Genomic_DNA"/>
</dbReference>
<dbReference type="Pfam" id="PF02518">
    <property type="entry name" value="HATPase_c"/>
    <property type="match status" value="1"/>
</dbReference>
<dbReference type="PRINTS" id="PR00344">
    <property type="entry name" value="BCTRLSENSOR"/>
</dbReference>
<reference evidence="15 16" key="1">
    <citation type="journal article" date="2014" name="Gene">
        <title>A comparative genomic analysis of the alkalitolerant soil bacterium Bacillus lehensis G1.</title>
        <authorList>
            <person name="Noor Y.M."/>
            <person name="Samsulrizal N.H."/>
            <person name="Jema'on N.A."/>
            <person name="Low K.O."/>
            <person name="Ramli A.N."/>
            <person name="Alias N.I."/>
            <person name="Damis S.I."/>
            <person name="Fuzi S.F."/>
            <person name="Isa M.N."/>
            <person name="Murad A.M."/>
            <person name="Raih M.F."/>
            <person name="Bakar F.D."/>
            <person name="Najimudin N."/>
            <person name="Mahadi N.M."/>
            <person name="Illias R.M."/>
        </authorList>
    </citation>
    <scope>NUCLEOTIDE SEQUENCE [LARGE SCALE GENOMIC DNA]</scope>
    <source>
        <strain evidence="15 16">G1</strain>
    </source>
</reference>
<evidence type="ECO:0000256" key="6">
    <source>
        <dbReference type="ARBA" id="ARBA00022692"/>
    </source>
</evidence>
<keyword evidence="9" id="KW-0067">ATP-binding</keyword>
<dbReference type="InterPro" id="IPR050351">
    <property type="entry name" value="BphY/WalK/GraS-like"/>
</dbReference>
<keyword evidence="4" id="KW-1003">Cell membrane</keyword>
<dbReference type="KEGG" id="ble:BleG1_3912"/>
<comment type="catalytic activity">
    <reaction evidence="1">
        <text>ATP + protein L-histidine = ADP + protein N-phospho-L-histidine.</text>
        <dbReference type="EC" id="2.7.13.3"/>
    </reaction>
</comment>
<sequence length="334" mass="39559">MIRRYLKERGAWISFILFVHGLILFIAYLDQSLSLKQVGYPLLMTVILFCGFLIYRYYKETSFYKQLEQYDQYEQLSDLPDGETPFEEVVETAFEEQRSHLSQKYIEHRRQVDHDKDEMMAWIHEVKTPLTTMSLVIDRLDDKETKTALQNEWLRIHLLLDQQLYQKRMEFIENDLYMEKVELERLLYEEIRTFQNWCMQKGIGIELELHELMVQSDGKWLSFLVRQLLSNAIKYTHSGNIYIRSYVKNEQTVLEIRDEGKGIAEQDLPRIFEKGFTSTTLHNEQSATGMGLYLAQKVADGLSIRLCIRSTLNEGTTAQLLFPRRNSFIELTSM</sequence>
<keyword evidence="8" id="KW-0418">Kinase</keyword>
<evidence type="ECO:0000256" key="5">
    <source>
        <dbReference type="ARBA" id="ARBA00022679"/>
    </source>
</evidence>
<evidence type="ECO:0000313" key="16">
    <source>
        <dbReference type="Proteomes" id="UP000027142"/>
    </source>
</evidence>
<evidence type="ECO:0000256" key="13">
    <source>
        <dbReference type="SAM" id="Phobius"/>
    </source>
</evidence>
<dbReference type="InterPro" id="IPR003594">
    <property type="entry name" value="HATPase_dom"/>
</dbReference>
<evidence type="ECO:0000256" key="12">
    <source>
        <dbReference type="ARBA" id="ARBA00023136"/>
    </source>
</evidence>
<evidence type="ECO:0000256" key="3">
    <source>
        <dbReference type="ARBA" id="ARBA00012438"/>
    </source>
</evidence>
<keyword evidence="12 13" id="KW-0472">Membrane</keyword>
<dbReference type="Gene3D" id="3.30.565.10">
    <property type="entry name" value="Histidine kinase-like ATPase, C-terminal domain"/>
    <property type="match status" value="1"/>
</dbReference>
<dbReference type="GO" id="GO:0005886">
    <property type="term" value="C:plasma membrane"/>
    <property type="evidence" value="ECO:0007669"/>
    <property type="project" value="UniProtKB-SubCell"/>
</dbReference>
<organism evidence="15 16">
    <name type="scientific">Shouchella lehensis G1</name>
    <dbReference type="NCBI Taxonomy" id="1246626"/>
    <lineage>
        <taxon>Bacteria</taxon>
        <taxon>Bacillati</taxon>
        <taxon>Bacillota</taxon>
        <taxon>Bacilli</taxon>
        <taxon>Bacillales</taxon>
        <taxon>Bacillaceae</taxon>
        <taxon>Shouchella</taxon>
    </lineage>
</organism>
<dbReference type="GO" id="GO:0004721">
    <property type="term" value="F:phosphoprotein phosphatase activity"/>
    <property type="evidence" value="ECO:0007669"/>
    <property type="project" value="TreeGrafter"/>
</dbReference>
<evidence type="ECO:0000256" key="11">
    <source>
        <dbReference type="ARBA" id="ARBA00023012"/>
    </source>
</evidence>
<dbReference type="PROSITE" id="PS50109">
    <property type="entry name" value="HIS_KIN"/>
    <property type="match status" value="1"/>
</dbReference>
<evidence type="ECO:0000256" key="1">
    <source>
        <dbReference type="ARBA" id="ARBA00000085"/>
    </source>
</evidence>
<feature type="domain" description="Histidine kinase" evidence="14">
    <location>
        <begin position="121"/>
        <end position="326"/>
    </location>
</feature>
<dbReference type="STRING" id="1246626.BleG1_3912"/>
<dbReference type="RefSeq" id="WP_038484544.1">
    <property type="nucleotide sequence ID" value="NZ_CP003923.1"/>
</dbReference>
<evidence type="ECO:0000256" key="4">
    <source>
        <dbReference type="ARBA" id="ARBA00022475"/>
    </source>
</evidence>
<dbReference type="PANTHER" id="PTHR45453:SF2">
    <property type="entry name" value="HISTIDINE KINASE"/>
    <property type="match status" value="1"/>
</dbReference>
<evidence type="ECO:0000256" key="7">
    <source>
        <dbReference type="ARBA" id="ARBA00022741"/>
    </source>
</evidence>
<keyword evidence="16" id="KW-1185">Reference proteome</keyword>
<dbReference type="OrthoDB" id="9780487at2"/>
<dbReference type="InterPro" id="IPR005467">
    <property type="entry name" value="His_kinase_dom"/>
</dbReference>
<dbReference type="EC" id="2.7.13.3" evidence="3"/>
<keyword evidence="10 13" id="KW-1133">Transmembrane helix</keyword>
<dbReference type="SUPFAM" id="SSF55874">
    <property type="entry name" value="ATPase domain of HSP90 chaperone/DNA topoisomerase II/histidine kinase"/>
    <property type="match status" value="1"/>
</dbReference>
<dbReference type="SMART" id="SM00387">
    <property type="entry name" value="HATPase_c"/>
    <property type="match status" value="1"/>
</dbReference>
<evidence type="ECO:0000256" key="10">
    <source>
        <dbReference type="ARBA" id="ARBA00022989"/>
    </source>
</evidence>
<evidence type="ECO:0000256" key="2">
    <source>
        <dbReference type="ARBA" id="ARBA00004651"/>
    </source>
</evidence>
<dbReference type="AlphaFoldDB" id="A0A060M8R5"/>
<evidence type="ECO:0000313" key="15">
    <source>
        <dbReference type="EMBL" id="AIC96459.1"/>
    </source>
</evidence>
<evidence type="ECO:0000256" key="8">
    <source>
        <dbReference type="ARBA" id="ARBA00022777"/>
    </source>
</evidence>
<dbReference type="PATRIC" id="fig|1246626.3.peg.3909"/>
<feature type="transmembrane region" description="Helical" evidence="13">
    <location>
        <begin position="12"/>
        <end position="29"/>
    </location>
</feature>
<name>A0A060M8R5_9BACI</name>
<keyword evidence="6 13" id="KW-0812">Transmembrane</keyword>
<dbReference type="InterPro" id="IPR036890">
    <property type="entry name" value="HATPase_C_sf"/>
</dbReference>
<dbReference type="InterPro" id="IPR004358">
    <property type="entry name" value="Sig_transdc_His_kin-like_C"/>
</dbReference>
<keyword evidence="5" id="KW-0808">Transferase</keyword>
<dbReference type="GO" id="GO:0016036">
    <property type="term" value="P:cellular response to phosphate starvation"/>
    <property type="evidence" value="ECO:0007669"/>
    <property type="project" value="TreeGrafter"/>
</dbReference>
<keyword evidence="11" id="KW-0902">Two-component regulatory system</keyword>
<protein>
    <recommendedName>
        <fullName evidence="3">histidine kinase</fullName>
        <ecNumber evidence="3">2.7.13.3</ecNumber>
    </recommendedName>
</protein>
<dbReference type="GO" id="GO:0000155">
    <property type="term" value="F:phosphorelay sensor kinase activity"/>
    <property type="evidence" value="ECO:0007669"/>
    <property type="project" value="TreeGrafter"/>
</dbReference>
<feature type="transmembrane region" description="Helical" evidence="13">
    <location>
        <begin position="41"/>
        <end position="58"/>
    </location>
</feature>
<dbReference type="Proteomes" id="UP000027142">
    <property type="component" value="Chromosome"/>
</dbReference>
<accession>A0A060M8R5</accession>
<evidence type="ECO:0000256" key="9">
    <source>
        <dbReference type="ARBA" id="ARBA00022840"/>
    </source>
</evidence>
<dbReference type="HOGENOM" id="CLU_000445_13_1_9"/>